<comment type="similarity">
    <text evidence="2 7">Belongs to the FPP/GGPP synthase family.</text>
</comment>
<evidence type="ECO:0000313" key="8">
    <source>
        <dbReference type="EMBL" id="PRY49502.1"/>
    </source>
</evidence>
<name>A0A2T0TUX4_9SPHI</name>
<dbReference type="InterPro" id="IPR008949">
    <property type="entry name" value="Isoprenoid_synthase_dom_sf"/>
</dbReference>
<dbReference type="PROSITE" id="PS00444">
    <property type="entry name" value="POLYPRENYL_SYNTHASE_2"/>
    <property type="match status" value="1"/>
</dbReference>
<dbReference type="GO" id="GO:0008299">
    <property type="term" value="P:isoprenoid biosynthetic process"/>
    <property type="evidence" value="ECO:0007669"/>
    <property type="project" value="UniProtKB-KW"/>
</dbReference>
<organism evidence="8 9">
    <name type="scientific">Arcticibacter pallidicorallinus</name>
    <dbReference type="NCBI Taxonomy" id="1259464"/>
    <lineage>
        <taxon>Bacteria</taxon>
        <taxon>Pseudomonadati</taxon>
        <taxon>Bacteroidota</taxon>
        <taxon>Sphingobacteriia</taxon>
        <taxon>Sphingobacteriales</taxon>
        <taxon>Sphingobacteriaceae</taxon>
        <taxon>Arcticibacter</taxon>
    </lineage>
</organism>
<evidence type="ECO:0000256" key="6">
    <source>
        <dbReference type="ARBA" id="ARBA00023229"/>
    </source>
</evidence>
<accession>A0A2T0TUX4</accession>
<keyword evidence="4" id="KW-0479">Metal-binding</keyword>
<dbReference type="SFLD" id="SFLDG01017">
    <property type="entry name" value="Polyprenyl_Transferase_Like"/>
    <property type="match status" value="1"/>
</dbReference>
<dbReference type="SUPFAM" id="SSF48576">
    <property type="entry name" value="Terpenoid synthases"/>
    <property type="match status" value="1"/>
</dbReference>
<evidence type="ECO:0000256" key="7">
    <source>
        <dbReference type="RuleBase" id="RU004466"/>
    </source>
</evidence>
<dbReference type="GO" id="GO:0004659">
    <property type="term" value="F:prenyltransferase activity"/>
    <property type="evidence" value="ECO:0007669"/>
    <property type="project" value="InterPro"/>
</dbReference>
<dbReference type="Proteomes" id="UP000238034">
    <property type="component" value="Unassembled WGS sequence"/>
</dbReference>
<gene>
    <name evidence="8" type="ORF">B0I27_11158</name>
</gene>
<dbReference type="SFLD" id="SFLDS00005">
    <property type="entry name" value="Isoprenoid_Synthase_Type_I"/>
    <property type="match status" value="1"/>
</dbReference>
<evidence type="ECO:0000256" key="4">
    <source>
        <dbReference type="ARBA" id="ARBA00022723"/>
    </source>
</evidence>
<evidence type="ECO:0000256" key="2">
    <source>
        <dbReference type="ARBA" id="ARBA00006706"/>
    </source>
</evidence>
<comment type="cofactor">
    <cofactor evidence="1">
        <name>Mg(2+)</name>
        <dbReference type="ChEBI" id="CHEBI:18420"/>
    </cofactor>
</comment>
<dbReference type="OrthoDB" id="9805316at2"/>
<dbReference type="PROSITE" id="PS00723">
    <property type="entry name" value="POLYPRENYL_SYNTHASE_1"/>
    <property type="match status" value="1"/>
</dbReference>
<keyword evidence="9" id="KW-1185">Reference proteome</keyword>
<proteinExistence type="inferred from homology"/>
<keyword evidence="6" id="KW-0414">Isoprene biosynthesis</keyword>
<dbReference type="Gene3D" id="1.10.600.10">
    <property type="entry name" value="Farnesyl Diphosphate Synthase"/>
    <property type="match status" value="1"/>
</dbReference>
<keyword evidence="3 7" id="KW-0808">Transferase</keyword>
<dbReference type="AlphaFoldDB" id="A0A2T0TUX4"/>
<protein>
    <submittedName>
        <fullName evidence="8">Geranylgeranyl diphosphate synthase type II</fullName>
    </submittedName>
</protein>
<evidence type="ECO:0000256" key="5">
    <source>
        <dbReference type="ARBA" id="ARBA00022842"/>
    </source>
</evidence>
<dbReference type="EMBL" id="PVTH01000011">
    <property type="protein sequence ID" value="PRY49502.1"/>
    <property type="molecule type" value="Genomic_DNA"/>
</dbReference>
<dbReference type="InterPro" id="IPR033749">
    <property type="entry name" value="Polyprenyl_synt_CS"/>
</dbReference>
<dbReference type="CDD" id="cd00685">
    <property type="entry name" value="Trans_IPPS_HT"/>
    <property type="match status" value="1"/>
</dbReference>
<evidence type="ECO:0000256" key="1">
    <source>
        <dbReference type="ARBA" id="ARBA00001946"/>
    </source>
</evidence>
<dbReference type="RefSeq" id="WP_106294882.1">
    <property type="nucleotide sequence ID" value="NZ_PVTH01000011.1"/>
</dbReference>
<evidence type="ECO:0000313" key="9">
    <source>
        <dbReference type="Proteomes" id="UP000238034"/>
    </source>
</evidence>
<dbReference type="GO" id="GO:0046872">
    <property type="term" value="F:metal ion binding"/>
    <property type="evidence" value="ECO:0007669"/>
    <property type="project" value="UniProtKB-KW"/>
</dbReference>
<keyword evidence="5" id="KW-0460">Magnesium</keyword>
<comment type="caution">
    <text evidence="8">The sequence shown here is derived from an EMBL/GenBank/DDBJ whole genome shotgun (WGS) entry which is preliminary data.</text>
</comment>
<dbReference type="PANTHER" id="PTHR43281:SF1">
    <property type="entry name" value="FARNESYL DIPHOSPHATE SYNTHASE"/>
    <property type="match status" value="1"/>
</dbReference>
<reference evidence="8 9" key="1">
    <citation type="submission" date="2018-03" db="EMBL/GenBank/DDBJ databases">
        <title>Genomic Encyclopedia of Type Strains, Phase III (KMG-III): the genomes of soil and plant-associated and newly described type strains.</title>
        <authorList>
            <person name="Whitman W."/>
        </authorList>
    </citation>
    <scope>NUCLEOTIDE SEQUENCE [LARGE SCALE GENOMIC DNA]</scope>
    <source>
        <strain evidence="8 9">CGMCC 1.9313</strain>
    </source>
</reference>
<evidence type="ECO:0000256" key="3">
    <source>
        <dbReference type="ARBA" id="ARBA00022679"/>
    </source>
</evidence>
<dbReference type="InterPro" id="IPR000092">
    <property type="entry name" value="Polyprenyl_synt"/>
</dbReference>
<sequence length="325" mass="36162">MYSISQLQDLINKQIVEKKYPVTPAELYDPITYIMSLGGKRMRPVLTLMACDMFGGHVTKALDPALAIELFHNFTLMHDDIMDKAPLRRGQSTVHSKWNDNVAILSGDVMLVEAYKTLVSSIDSSILRDVLTVFNDTAAGVCEGQQTDMNFELMQDVSIPQYLDMIRLKTAVLLGCSLKIGALIGSASTEDAEHLYNFGVNIGIAFQLQDDILDVYGDPEKFGKQVGGDILSNKKTFLLIKAIELAEDLDKEELQHWLSAADCDPASKISSVTAIYDRLGIRQLAEEQMNLHARKSLYELNKVSVKAENKQVLVDFAGQLLIRET</sequence>
<dbReference type="Pfam" id="PF00348">
    <property type="entry name" value="polyprenyl_synt"/>
    <property type="match status" value="1"/>
</dbReference>
<dbReference type="PANTHER" id="PTHR43281">
    <property type="entry name" value="FARNESYL DIPHOSPHATE SYNTHASE"/>
    <property type="match status" value="1"/>
</dbReference>